<dbReference type="GO" id="GO:0003677">
    <property type="term" value="F:DNA binding"/>
    <property type="evidence" value="ECO:0007669"/>
    <property type="project" value="InterPro"/>
</dbReference>
<dbReference type="InterPro" id="IPR009061">
    <property type="entry name" value="DNA-bd_dom_put_sf"/>
</dbReference>
<dbReference type="SUPFAM" id="SSF46955">
    <property type="entry name" value="Putative DNA-binding domain"/>
    <property type="match status" value="1"/>
</dbReference>
<dbReference type="NCBIfam" id="TIGR01764">
    <property type="entry name" value="excise"/>
    <property type="match status" value="1"/>
</dbReference>
<evidence type="ECO:0000259" key="1">
    <source>
        <dbReference type="Pfam" id="PF12728"/>
    </source>
</evidence>
<dbReference type="Pfam" id="PF12728">
    <property type="entry name" value="HTH_17"/>
    <property type="match status" value="1"/>
</dbReference>
<protein>
    <submittedName>
        <fullName evidence="2">Helix-turn-helix domain-containing protein</fullName>
    </submittedName>
</protein>
<gene>
    <name evidence="2" type="ORF">OG549_21425</name>
</gene>
<dbReference type="AlphaFoldDB" id="A0AAU2V786"/>
<sequence>MSARCTTCAAAAIPPQTTTYKNPDPLLAVPEAADYLGVGIRMVRRLRTARELPVVKVGGLLRFRVSDLEAYLTAARQNGGQP</sequence>
<dbReference type="InterPro" id="IPR041657">
    <property type="entry name" value="HTH_17"/>
</dbReference>
<feature type="domain" description="Helix-turn-helix" evidence="1">
    <location>
        <begin position="27"/>
        <end position="74"/>
    </location>
</feature>
<organism evidence="2">
    <name type="scientific">Streptomyces sp. NBC_00003</name>
    <dbReference type="NCBI Taxonomy" id="2903608"/>
    <lineage>
        <taxon>Bacteria</taxon>
        <taxon>Bacillati</taxon>
        <taxon>Actinomycetota</taxon>
        <taxon>Actinomycetes</taxon>
        <taxon>Kitasatosporales</taxon>
        <taxon>Streptomycetaceae</taxon>
        <taxon>Streptomyces</taxon>
    </lineage>
</organism>
<dbReference type="EMBL" id="CP108318">
    <property type="protein sequence ID" value="WTW63009.1"/>
    <property type="molecule type" value="Genomic_DNA"/>
</dbReference>
<proteinExistence type="predicted"/>
<evidence type="ECO:0000313" key="2">
    <source>
        <dbReference type="EMBL" id="WTW63009.1"/>
    </source>
</evidence>
<reference evidence="2" key="1">
    <citation type="submission" date="2022-10" db="EMBL/GenBank/DDBJ databases">
        <title>The complete genomes of actinobacterial strains from the NBC collection.</title>
        <authorList>
            <person name="Joergensen T.S."/>
            <person name="Alvarez Arevalo M."/>
            <person name="Sterndorff E.B."/>
            <person name="Faurdal D."/>
            <person name="Vuksanovic O."/>
            <person name="Mourched A.-S."/>
            <person name="Charusanti P."/>
            <person name="Shaw S."/>
            <person name="Blin K."/>
            <person name="Weber T."/>
        </authorList>
    </citation>
    <scope>NUCLEOTIDE SEQUENCE</scope>
    <source>
        <strain evidence="2">NBC_00003</strain>
    </source>
</reference>
<name>A0AAU2V786_9ACTN</name>
<accession>A0AAU2V786</accession>
<dbReference type="InterPro" id="IPR010093">
    <property type="entry name" value="SinI_DNA-bd"/>
</dbReference>